<feature type="domain" description="Fumarylacetoacetase-like C-terminal" evidence="5">
    <location>
        <begin position="72"/>
        <end position="279"/>
    </location>
</feature>
<proteinExistence type="inferred from homology"/>
<dbReference type="EMBL" id="SGXC01000001">
    <property type="protein sequence ID" value="RZS86396.1"/>
    <property type="molecule type" value="Genomic_DNA"/>
</dbReference>
<evidence type="ECO:0000256" key="4">
    <source>
        <dbReference type="ARBA" id="ARBA00022801"/>
    </source>
</evidence>
<dbReference type="GO" id="GO:0016829">
    <property type="term" value="F:lyase activity"/>
    <property type="evidence" value="ECO:0007669"/>
    <property type="project" value="UniProtKB-KW"/>
</dbReference>
<dbReference type="AlphaFoldDB" id="A0A4Q7NN94"/>
<dbReference type="PANTHER" id="PTHR11820:SF8">
    <property type="entry name" value="BLL6360 PROTEIN"/>
    <property type="match status" value="1"/>
</dbReference>
<dbReference type="InterPro" id="IPR011234">
    <property type="entry name" value="Fumarylacetoacetase-like_C"/>
</dbReference>
<evidence type="ECO:0000256" key="3">
    <source>
        <dbReference type="ARBA" id="ARBA00022723"/>
    </source>
</evidence>
<accession>A0A4Q7NN94</accession>
<dbReference type="SUPFAM" id="SSF56529">
    <property type="entry name" value="FAH"/>
    <property type="match status" value="1"/>
</dbReference>
<evidence type="ECO:0000259" key="5">
    <source>
        <dbReference type="Pfam" id="PF01557"/>
    </source>
</evidence>
<comment type="caution">
    <text evidence="6">The sequence shown here is derived from an EMBL/GenBank/DDBJ whole genome shotgun (WGS) entry which is preliminary data.</text>
</comment>
<evidence type="ECO:0000256" key="2">
    <source>
        <dbReference type="ARBA" id="ARBA00010211"/>
    </source>
</evidence>
<keyword evidence="7" id="KW-1185">Reference proteome</keyword>
<evidence type="ECO:0000256" key="1">
    <source>
        <dbReference type="ARBA" id="ARBA00001946"/>
    </source>
</evidence>
<evidence type="ECO:0000313" key="6">
    <source>
        <dbReference type="EMBL" id="RZS86396.1"/>
    </source>
</evidence>
<comment type="similarity">
    <text evidence="2">Belongs to the FAH family.</text>
</comment>
<reference evidence="6 7" key="1">
    <citation type="submission" date="2019-02" db="EMBL/GenBank/DDBJ databases">
        <title>Genomic Encyclopedia of Type Strains, Phase IV (KMG-IV): sequencing the most valuable type-strain genomes for metagenomic binning, comparative biology and taxonomic classification.</title>
        <authorList>
            <person name="Goeker M."/>
        </authorList>
    </citation>
    <scope>NUCLEOTIDE SEQUENCE [LARGE SCALE GENOMIC DNA]</scope>
    <source>
        <strain evidence="6 7">K24</strain>
    </source>
</reference>
<dbReference type="FunFam" id="3.90.850.10:FF:000002">
    <property type="entry name" value="2-hydroxyhepta-2,4-diene-1,7-dioate isomerase"/>
    <property type="match status" value="1"/>
</dbReference>
<gene>
    <name evidence="6" type="ORF">EV675_2436</name>
</gene>
<dbReference type="GO" id="GO:0046872">
    <property type="term" value="F:metal ion binding"/>
    <property type="evidence" value="ECO:0007669"/>
    <property type="project" value="UniProtKB-KW"/>
</dbReference>
<keyword evidence="6" id="KW-0456">Lyase</keyword>
<organism evidence="6 7">
    <name type="scientific">Pigmentiphaga kullae</name>
    <dbReference type="NCBI Taxonomy" id="151784"/>
    <lineage>
        <taxon>Bacteria</taxon>
        <taxon>Pseudomonadati</taxon>
        <taxon>Pseudomonadota</taxon>
        <taxon>Betaproteobacteria</taxon>
        <taxon>Burkholderiales</taxon>
        <taxon>Alcaligenaceae</taxon>
        <taxon>Pigmentiphaga</taxon>
    </lineage>
</organism>
<name>A0A4Q7NN94_9BURK</name>
<evidence type="ECO:0000313" key="7">
    <source>
        <dbReference type="Proteomes" id="UP000292445"/>
    </source>
</evidence>
<sequence length="282" mass="29612">MKLLRYGPPGLERPGLLDAGGAIRDLSGLLADIGPDTLSPAALQALAALDPQRLPMVDGAPRLGTPWRGIGKFVAVGLNYGRHAAEAGMAIPAEPTLFCKWTSCISGPDDDIVIPTGCTRVDWEVELGIVIGSRARAVDEAGALRHVAGYCLANDVSERQYQIDRGGGQWGKGKGFDSFGPLGPYLVTADEVPDPQDLELWLELNGERRQTGHTGDMIFSCARLVSECSRVMTLEPGDVIITGTPAGVGMGARPPRYLEAGDVVTLGGGVLGTQTQRVVAAG</sequence>
<dbReference type="GO" id="GO:0019752">
    <property type="term" value="P:carboxylic acid metabolic process"/>
    <property type="evidence" value="ECO:0007669"/>
    <property type="project" value="UniProtKB-ARBA"/>
</dbReference>
<comment type="cofactor">
    <cofactor evidence="1">
        <name>Mg(2+)</name>
        <dbReference type="ChEBI" id="CHEBI:18420"/>
    </cofactor>
</comment>
<keyword evidence="3" id="KW-0479">Metal-binding</keyword>
<dbReference type="GO" id="GO:0016853">
    <property type="term" value="F:isomerase activity"/>
    <property type="evidence" value="ECO:0007669"/>
    <property type="project" value="UniProtKB-ARBA"/>
</dbReference>
<dbReference type="Gene3D" id="3.90.850.10">
    <property type="entry name" value="Fumarylacetoacetase-like, C-terminal domain"/>
    <property type="match status" value="1"/>
</dbReference>
<dbReference type="OrthoDB" id="9805307at2"/>
<dbReference type="RefSeq" id="WP_130357493.1">
    <property type="nucleotide sequence ID" value="NZ_SGXC01000001.1"/>
</dbReference>
<keyword evidence="4" id="KW-0378">Hydrolase</keyword>
<dbReference type="Proteomes" id="UP000292445">
    <property type="component" value="Unassembled WGS sequence"/>
</dbReference>
<protein>
    <submittedName>
        <fullName evidence="6">Ureidoglycolate lyase</fullName>
    </submittedName>
</protein>
<dbReference type="GO" id="GO:0016787">
    <property type="term" value="F:hydrolase activity"/>
    <property type="evidence" value="ECO:0007669"/>
    <property type="project" value="UniProtKB-KW"/>
</dbReference>
<dbReference type="InterPro" id="IPR036663">
    <property type="entry name" value="Fumarylacetoacetase_C_sf"/>
</dbReference>
<dbReference type="PANTHER" id="PTHR11820">
    <property type="entry name" value="ACYLPYRUVASE"/>
    <property type="match status" value="1"/>
</dbReference>
<dbReference type="Pfam" id="PF01557">
    <property type="entry name" value="FAA_hydrolase"/>
    <property type="match status" value="1"/>
</dbReference>